<dbReference type="SUPFAM" id="SSF54001">
    <property type="entry name" value="Cysteine proteinases"/>
    <property type="match status" value="1"/>
</dbReference>
<reference evidence="9 10" key="1">
    <citation type="submission" date="2016-11" db="EMBL/GenBank/DDBJ databases">
        <authorList>
            <person name="Jaros S."/>
            <person name="Januszkiewicz K."/>
            <person name="Wedrychowicz H."/>
        </authorList>
    </citation>
    <scope>NUCLEOTIDE SEQUENCE [LARGE SCALE GENOMIC DNA]</scope>
    <source>
        <strain evidence="9 10">DSM 24787</strain>
    </source>
</reference>
<evidence type="ECO:0000256" key="5">
    <source>
        <dbReference type="ARBA" id="ARBA00022807"/>
    </source>
</evidence>
<keyword evidence="5" id="KW-0788">Thiol protease</keyword>
<comment type="similarity">
    <text evidence="1">Belongs to the peptidase C40 family.</text>
</comment>
<dbReference type="InterPro" id="IPR052062">
    <property type="entry name" value="Murein_DD/LD_carboxypeptidase"/>
</dbReference>
<dbReference type="Proteomes" id="UP000185003">
    <property type="component" value="Unassembled WGS sequence"/>
</dbReference>
<proteinExistence type="inferred from homology"/>
<dbReference type="STRING" id="536979.SAMN04488055_0970"/>
<keyword evidence="3 7" id="KW-0732">Signal</keyword>
<dbReference type="GO" id="GO:0008234">
    <property type="term" value="F:cysteine-type peptidase activity"/>
    <property type="evidence" value="ECO:0007669"/>
    <property type="project" value="UniProtKB-KW"/>
</dbReference>
<dbReference type="GO" id="GO:0006508">
    <property type="term" value="P:proteolysis"/>
    <property type="evidence" value="ECO:0007669"/>
    <property type="project" value="UniProtKB-KW"/>
</dbReference>
<gene>
    <name evidence="9" type="ORF">SAMN04488055_0970</name>
</gene>
<dbReference type="InterPro" id="IPR038765">
    <property type="entry name" value="Papain-like_cys_pep_sf"/>
</dbReference>
<sequence>MIRRTGKMYLILPICALLLGSCALLKPRQETAKETTAKPANEKLVFIDGIATSREGKTSEHRTKNRNTPISSVPTGVNSIEEARPWQFKYAQLLDLPVENVVNEKLFGFIEEWWGTPYQMGGSSKSGIDCSNFVNTLMAAVFQINLMGNSVQLYSQVKKLHKRGELQLGDLVFFAINRKKRISHVGIYLENDRFVHASSSAGVMISDLRESYWVRYYAGAGRIN</sequence>
<feature type="signal peptide" evidence="7">
    <location>
        <begin position="1"/>
        <end position="32"/>
    </location>
</feature>
<feature type="region of interest" description="Disordered" evidence="6">
    <location>
        <begin position="55"/>
        <end position="74"/>
    </location>
</feature>
<feature type="domain" description="NlpC/P60" evidence="8">
    <location>
        <begin position="100"/>
        <end position="224"/>
    </location>
</feature>
<keyword evidence="4" id="KW-0378">Hydrolase</keyword>
<organism evidence="9 10">
    <name type="scientific">Chitinophaga niabensis</name>
    <dbReference type="NCBI Taxonomy" id="536979"/>
    <lineage>
        <taxon>Bacteria</taxon>
        <taxon>Pseudomonadati</taxon>
        <taxon>Bacteroidota</taxon>
        <taxon>Chitinophagia</taxon>
        <taxon>Chitinophagales</taxon>
        <taxon>Chitinophagaceae</taxon>
        <taxon>Chitinophaga</taxon>
    </lineage>
</organism>
<dbReference type="OrthoDB" id="9807055at2"/>
<keyword evidence="2" id="KW-0645">Protease</keyword>
<protein>
    <submittedName>
        <fullName evidence="9">Lipoprotein Spr</fullName>
    </submittedName>
</protein>
<dbReference type="AlphaFoldDB" id="A0A1N6DPH0"/>
<accession>A0A1N6DPH0</accession>
<evidence type="ECO:0000259" key="8">
    <source>
        <dbReference type="PROSITE" id="PS51935"/>
    </source>
</evidence>
<dbReference type="RefSeq" id="WP_084185405.1">
    <property type="nucleotide sequence ID" value="NZ_FSRA01000001.1"/>
</dbReference>
<evidence type="ECO:0000256" key="1">
    <source>
        <dbReference type="ARBA" id="ARBA00007074"/>
    </source>
</evidence>
<evidence type="ECO:0000256" key="6">
    <source>
        <dbReference type="SAM" id="MobiDB-lite"/>
    </source>
</evidence>
<dbReference type="EMBL" id="FSRA01000001">
    <property type="protein sequence ID" value="SIN72692.1"/>
    <property type="molecule type" value="Genomic_DNA"/>
</dbReference>
<name>A0A1N6DPH0_9BACT</name>
<evidence type="ECO:0000313" key="9">
    <source>
        <dbReference type="EMBL" id="SIN72692.1"/>
    </source>
</evidence>
<feature type="chain" id="PRO_5012229945" evidence="7">
    <location>
        <begin position="33"/>
        <end position="224"/>
    </location>
</feature>
<keyword evidence="9" id="KW-0449">Lipoprotein</keyword>
<evidence type="ECO:0000313" key="10">
    <source>
        <dbReference type="Proteomes" id="UP000185003"/>
    </source>
</evidence>
<evidence type="ECO:0000256" key="7">
    <source>
        <dbReference type="SAM" id="SignalP"/>
    </source>
</evidence>
<evidence type="ECO:0000256" key="3">
    <source>
        <dbReference type="ARBA" id="ARBA00022729"/>
    </source>
</evidence>
<dbReference type="PANTHER" id="PTHR47360:SF1">
    <property type="entry name" value="ENDOPEPTIDASE NLPC-RELATED"/>
    <property type="match status" value="1"/>
</dbReference>
<dbReference type="PROSITE" id="PS51257">
    <property type="entry name" value="PROKAR_LIPOPROTEIN"/>
    <property type="match status" value="1"/>
</dbReference>
<dbReference type="InterPro" id="IPR000064">
    <property type="entry name" value="NLP_P60_dom"/>
</dbReference>
<evidence type="ECO:0000256" key="4">
    <source>
        <dbReference type="ARBA" id="ARBA00022801"/>
    </source>
</evidence>
<dbReference type="PROSITE" id="PS51935">
    <property type="entry name" value="NLPC_P60"/>
    <property type="match status" value="1"/>
</dbReference>
<evidence type="ECO:0000256" key="2">
    <source>
        <dbReference type="ARBA" id="ARBA00022670"/>
    </source>
</evidence>
<dbReference type="PANTHER" id="PTHR47360">
    <property type="entry name" value="MUREIN DD-ENDOPEPTIDASE MEPS/MUREIN LD-CARBOXYPEPTIDASE"/>
    <property type="match status" value="1"/>
</dbReference>
<keyword evidence="10" id="KW-1185">Reference proteome</keyword>
<dbReference type="Pfam" id="PF00877">
    <property type="entry name" value="NLPC_P60"/>
    <property type="match status" value="1"/>
</dbReference>
<dbReference type="Gene3D" id="3.90.1720.10">
    <property type="entry name" value="endopeptidase domain like (from Nostoc punctiforme)"/>
    <property type="match status" value="1"/>
</dbReference>